<dbReference type="AlphaFoldDB" id="A0A1G2I265"/>
<dbReference type="InterPro" id="IPR050834">
    <property type="entry name" value="Glycosyltransf_2"/>
</dbReference>
<protein>
    <recommendedName>
        <fullName evidence="1">Glycosyltransferase 2-like domain-containing protein</fullName>
    </recommendedName>
</protein>
<comment type="caution">
    <text evidence="2">The sequence shown here is derived from an EMBL/GenBank/DDBJ whole genome shotgun (WGS) entry which is preliminary data.</text>
</comment>
<feature type="domain" description="Glycosyltransferase 2-like" evidence="1">
    <location>
        <begin position="5"/>
        <end position="166"/>
    </location>
</feature>
<dbReference type="Gene3D" id="3.90.550.10">
    <property type="entry name" value="Spore Coat Polysaccharide Biosynthesis Protein SpsA, Chain A"/>
    <property type="match status" value="1"/>
</dbReference>
<reference evidence="2 3" key="1">
    <citation type="journal article" date="2016" name="Nat. Commun.">
        <title>Thousands of microbial genomes shed light on interconnected biogeochemical processes in an aquifer system.</title>
        <authorList>
            <person name="Anantharaman K."/>
            <person name="Brown C.T."/>
            <person name="Hug L.A."/>
            <person name="Sharon I."/>
            <person name="Castelle C.J."/>
            <person name="Probst A.J."/>
            <person name="Thomas B.C."/>
            <person name="Singh A."/>
            <person name="Wilkins M.J."/>
            <person name="Karaoz U."/>
            <person name="Brodie E.L."/>
            <person name="Williams K.H."/>
            <person name="Hubbard S.S."/>
            <person name="Banfield J.F."/>
        </authorList>
    </citation>
    <scope>NUCLEOTIDE SEQUENCE [LARGE SCALE GENOMIC DNA]</scope>
</reference>
<dbReference type="InterPro" id="IPR001173">
    <property type="entry name" value="Glyco_trans_2-like"/>
</dbReference>
<accession>A0A1G2I265</accession>
<dbReference type="PANTHER" id="PTHR43685">
    <property type="entry name" value="GLYCOSYLTRANSFERASE"/>
    <property type="match status" value="1"/>
</dbReference>
<evidence type="ECO:0000259" key="1">
    <source>
        <dbReference type="Pfam" id="PF00535"/>
    </source>
</evidence>
<dbReference type="STRING" id="1802206.A3D35_02310"/>
<evidence type="ECO:0000313" key="3">
    <source>
        <dbReference type="Proteomes" id="UP000176421"/>
    </source>
</evidence>
<organism evidence="2 3">
    <name type="scientific">Candidatus Staskawiczbacteria bacterium RIFCSPHIGHO2_02_FULL_34_9</name>
    <dbReference type="NCBI Taxonomy" id="1802206"/>
    <lineage>
        <taxon>Bacteria</taxon>
        <taxon>Candidatus Staskawicziibacteriota</taxon>
    </lineage>
</organism>
<dbReference type="PANTHER" id="PTHR43685:SF11">
    <property type="entry name" value="GLYCOSYLTRANSFERASE TAGX-RELATED"/>
    <property type="match status" value="1"/>
</dbReference>
<dbReference type="Proteomes" id="UP000176421">
    <property type="component" value="Unassembled WGS sequence"/>
</dbReference>
<dbReference type="InterPro" id="IPR029044">
    <property type="entry name" value="Nucleotide-diphossugar_trans"/>
</dbReference>
<gene>
    <name evidence="2" type="ORF">A3D35_02310</name>
</gene>
<sequence length="278" mass="32718">MPIVSVIIPTYNREKYMQKALDSVFFQTFQDFEIIVVDDGSTDNTKSILEPYIKEDRVKYIYQQNLRVSKARNNGIKNSSGKYIALLDSDDYWLDSQKLEKQVNYFENNKDVVLTSGGIIRITENGEVLSKILNPESNKDLRENMLLSCLFTPSGAMFKRELWDKIGGFNEKSDLSEDWEFFMELGKYGSFYNFQDYFVAYLQGNQNRSNFNRRANLKYNLGLIKKYKDLYPNFKKAYRVHFFYYVYSFLPFKNALLPLASKVKEVLFGNPAYKKIYK</sequence>
<dbReference type="SUPFAM" id="SSF53448">
    <property type="entry name" value="Nucleotide-diphospho-sugar transferases"/>
    <property type="match status" value="1"/>
</dbReference>
<dbReference type="EMBL" id="MHOS01000021">
    <property type="protein sequence ID" value="OGZ68551.1"/>
    <property type="molecule type" value="Genomic_DNA"/>
</dbReference>
<name>A0A1G2I265_9BACT</name>
<evidence type="ECO:0000313" key="2">
    <source>
        <dbReference type="EMBL" id="OGZ68551.1"/>
    </source>
</evidence>
<dbReference type="Pfam" id="PF00535">
    <property type="entry name" value="Glycos_transf_2"/>
    <property type="match status" value="1"/>
</dbReference>
<dbReference type="CDD" id="cd00761">
    <property type="entry name" value="Glyco_tranf_GTA_type"/>
    <property type="match status" value="1"/>
</dbReference>
<proteinExistence type="predicted"/>